<accession>A0A645BVT1</accession>
<sequence length="87" mass="8729">MISCVPTPAVPGSNAPVDVFVIPVPAQVPPAFTAVSVTAASETQKGPAAFIAASVTGLTVTVTDALFEHPPLVPVTEYVVVAEGDTV</sequence>
<protein>
    <submittedName>
        <fullName evidence="1">Uncharacterized protein</fullName>
    </submittedName>
</protein>
<dbReference type="AlphaFoldDB" id="A0A645BVT1"/>
<comment type="caution">
    <text evidence="1">The sequence shown here is derived from an EMBL/GenBank/DDBJ whole genome shotgun (WGS) entry which is preliminary data.</text>
</comment>
<gene>
    <name evidence="1" type="ORF">SDC9_112788</name>
</gene>
<proteinExistence type="predicted"/>
<name>A0A645BVT1_9ZZZZ</name>
<dbReference type="EMBL" id="VSSQ01020770">
    <property type="protein sequence ID" value="MPM65884.1"/>
    <property type="molecule type" value="Genomic_DNA"/>
</dbReference>
<organism evidence="1">
    <name type="scientific">bioreactor metagenome</name>
    <dbReference type="NCBI Taxonomy" id="1076179"/>
    <lineage>
        <taxon>unclassified sequences</taxon>
        <taxon>metagenomes</taxon>
        <taxon>ecological metagenomes</taxon>
    </lineage>
</organism>
<evidence type="ECO:0000313" key="1">
    <source>
        <dbReference type="EMBL" id="MPM65884.1"/>
    </source>
</evidence>
<reference evidence="1" key="1">
    <citation type="submission" date="2019-08" db="EMBL/GenBank/DDBJ databases">
        <authorList>
            <person name="Kucharzyk K."/>
            <person name="Murdoch R.W."/>
            <person name="Higgins S."/>
            <person name="Loffler F."/>
        </authorList>
    </citation>
    <scope>NUCLEOTIDE SEQUENCE</scope>
</reference>